<dbReference type="Proteomes" id="UP000639051">
    <property type="component" value="Unassembled WGS sequence"/>
</dbReference>
<gene>
    <name evidence="1" type="ORF">JJE72_08725</name>
</gene>
<evidence type="ECO:0000313" key="1">
    <source>
        <dbReference type="EMBL" id="MBL0705588.1"/>
    </source>
</evidence>
<protein>
    <submittedName>
        <fullName evidence="1">Uncharacterized protein</fullName>
    </submittedName>
</protein>
<dbReference type="EMBL" id="JAERRC010000022">
    <property type="protein sequence ID" value="MBL0705588.1"/>
    <property type="molecule type" value="Genomic_DNA"/>
</dbReference>
<evidence type="ECO:0000313" key="2">
    <source>
        <dbReference type="Proteomes" id="UP000639051"/>
    </source>
</evidence>
<name>A0ABS1K2A4_9MICC</name>
<dbReference type="RefSeq" id="WP_189693902.1">
    <property type="nucleotide sequence ID" value="NZ_BNCM01000007.1"/>
</dbReference>
<dbReference type="SUPFAM" id="SSF55961">
    <property type="entry name" value="Bet v1-like"/>
    <property type="match status" value="1"/>
</dbReference>
<dbReference type="Gene3D" id="3.30.530.20">
    <property type="match status" value="1"/>
</dbReference>
<dbReference type="InterPro" id="IPR023393">
    <property type="entry name" value="START-like_dom_sf"/>
</dbReference>
<organism evidence="1 2">
    <name type="scientific">Sinomonas cellulolyticus</name>
    <dbReference type="NCBI Taxonomy" id="2801916"/>
    <lineage>
        <taxon>Bacteria</taxon>
        <taxon>Bacillati</taxon>
        <taxon>Actinomycetota</taxon>
        <taxon>Actinomycetes</taxon>
        <taxon>Micrococcales</taxon>
        <taxon>Micrococcaceae</taxon>
        <taxon>Sinomonas</taxon>
    </lineage>
</organism>
<keyword evidence="2" id="KW-1185">Reference proteome</keyword>
<accession>A0ABS1K2A4</accession>
<reference evidence="1 2" key="1">
    <citation type="submission" date="2021-01" db="EMBL/GenBank/DDBJ databases">
        <title>Genome public.</title>
        <authorList>
            <person name="Liu C."/>
            <person name="Sun Q."/>
        </authorList>
    </citation>
    <scope>NUCLEOTIDE SEQUENCE [LARGE SCALE GENOMIC DNA]</scope>
    <source>
        <strain evidence="1 2">JC656</strain>
    </source>
</reference>
<sequence>MRHYTISLTSPLAPAEAWARVLDLRVHDRVIPFTRITSGLASADELRPGHEFTACTMVGRVGFDDVMRVESLTPPSGATAGHARIVKTGRLVLGAVELTVSAHDGGSTVRWEQDFGLGRLVRPARWAAELAAPLLYGTTLRRLLRG</sequence>
<comment type="caution">
    <text evidence="1">The sequence shown here is derived from an EMBL/GenBank/DDBJ whole genome shotgun (WGS) entry which is preliminary data.</text>
</comment>
<proteinExistence type="predicted"/>